<evidence type="ECO:0000313" key="2">
    <source>
        <dbReference type="EMBL" id="MCI2285680.1"/>
    </source>
</evidence>
<dbReference type="PANTHER" id="PTHR34386">
    <property type="entry name" value="GLUTAREDOXIN"/>
    <property type="match status" value="1"/>
</dbReference>
<evidence type="ECO:0000313" key="3">
    <source>
        <dbReference type="Proteomes" id="UP001139646"/>
    </source>
</evidence>
<reference evidence="2" key="1">
    <citation type="submission" date="2022-01" db="EMBL/GenBank/DDBJ databases">
        <title>Colwellia maritima, isolated from seawater.</title>
        <authorList>
            <person name="Kristyanto S."/>
            <person name="Jung J."/>
            <person name="Jeon C.O."/>
        </authorList>
    </citation>
    <scope>NUCLEOTIDE SEQUENCE</scope>
    <source>
        <strain evidence="2">MSW7</strain>
    </source>
</reference>
<proteinExistence type="predicted"/>
<dbReference type="PROSITE" id="PS51354">
    <property type="entry name" value="GLUTAREDOXIN_2"/>
    <property type="match status" value="1"/>
</dbReference>
<organism evidence="2 3">
    <name type="scientific">Colwellia maritima</name>
    <dbReference type="NCBI Taxonomy" id="2912588"/>
    <lineage>
        <taxon>Bacteria</taxon>
        <taxon>Pseudomonadati</taxon>
        <taxon>Pseudomonadota</taxon>
        <taxon>Gammaproteobacteria</taxon>
        <taxon>Alteromonadales</taxon>
        <taxon>Colwelliaceae</taxon>
        <taxon>Colwellia</taxon>
    </lineage>
</organism>
<comment type="caution">
    <text evidence="2">The sequence shown here is derived from an EMBL/GenBank/DDBJ whole genome shotgun (WGS) entry which is preliminary data.</text>
</comment>
<dbReference type="SUPFAM" id="SSF52833">
    <property type="entry name" value="Thioredoxin-like"/>
    <property type="match status" value="1"/>
</dbReference>
<dbReference type="Gene3D" id="3.40.30.10">
    <property type="entry name" value="Glutaredoxin"/>
    <property type="match status" value="1"/>
</dbReference>
<protein>
    <submittedName>
        <fullName evidence="2">Glutaredoxin family protein</fullName>
    </submittedName>
</protein>
<dbReference type="Pfam" id="PF00462">
    <property type="entry name" value="Glutaredoxin"/>
    <property type="match status" value="1"/>
</dbReference>
<evidence type="ECO:0000259" key="1">
    <source>
        <dbReference type="Pfam" id="PF00462"/>
    </source>
</evidence>
<dbReference type="RefSeq" id="WP_242288562.1">
    <property type="nucleotide sequence ID" value="NZ_JAKKSL010000006.1"/>
</dbReference>
<dbReference type="InterPro" id="IPR036249">
    <property type="entry name" value="Thioredoxin-like_sf"/>
</dbReference>
<dbReference type="InterPro" id="IPR011767">
    <property type="entry name" value="GLR_AS"/>
</dbReference>
<dbReference type="Proteomes" id="UP001139646">
    <property type="component" value="Unassembled WGS sequence"/>
</dbReference>
<name>A0ABS9X619_9GAMM</name>
<dbReference type="PANTHER" id="PTHR34386:SF1">
    <property type="entry name" value="GLUTAREDOXIN-LIKE PROTEIN NRDH"/>
    <property type="match status" value="1"/>
</dbReference>
<dbReference type="InterPro" id="IPR051548">
    <property type="entry name" value="Grx-like_ET"/>
</dbReference>
<sequence length="75" mass="8597">MKRIVLYTMEKCPHCQTAKRYLDEKNIPYRLCNVKTAKGQKEFSALGMRGVPVLKIGDKLLNGFSVSNFNKLFKS</sequence>
<accession>A0ABS9X619</accession>
<keyword evidence="3" id="KW-1185">Reference proteome</keyword>
<dbReference type="CDD" id="cd02976">
    <property type="entry name" value="NrdH"/>
    <property type="match status" value="1"/>
</dbReference>
<dbReference type="EMBL" id="JAKKSL010000006">
    <property type="protein sequence ID" value="MCI2285680.1"/>
    <property type="molecule type" value="Genomic_DNA"/>
</dbReference>
<feature type="domain" description="Glutaredoxin" evidence="1">
    <location>
        <begin position="4"/>
        <end position="60"/>
    </location>
</feature>
<gene>
    <name evidence="2" type="ORF">L3081_22750</name>
</gene>
<dbReference type="InterPro" id="IPR002109">
    <property type="entry name" value="Glutaredoxin"/>
</dbReference>
<dbReference type="PROSITE" id="PS00195">
    <property type="entry name" value="GLUTAREDOXIN_1"/>
    <property type="match status" value="1"/>
</dbReference>